<evidence type="ECO:0000313" key="8">
    <source>
        <dbReference type="Proteomes" id="UP000000707"/>
    </source>
</evidence>
<comment type="catalytic activity">
    <reaction evidence="4">
        <text>alpha-D-mannose 1-phosphate + GTP + H(+) = GDP-alpha-D-mannose + diphosphate</text>
        <dbReference type="Rhea" id="RHEA:15229"/>
        <dbReference type="ChEBI" id="CHEBI:15378"/>
        <dbReference type="ChEBI" id="CHEBI:33019"/>
        <dbReference type="ChEBI" id="CHEBI:37565"/>
        <dbReference type="ChEBI" id="CHEBI:57527"/>
        <dbReference type="ChEBI" id="CHEBI:58409"/>
        <dbReference type="EC" id="2.7.7.13"/>
    </reaction>
</comment>
<dbReference type="GO" id="GO:0004475">
    <property type="term" value="F:mannose-1-phosphate guanylyltransferase (GTP) activity"/>
    <property type="evidence" value="ECO:0007669"/>
    <property type="project" value="UniProtKB-EC"/>
</dbReference>
<dbReference type="PANTHER" id="PTHR22572">
    <property type="entry name" value="SUGAR-1-PHOSPHATE GUANYL TRANSFERASE"/>
    <property type="match status" value="1"/>
</dbReference>
<dbReference type="KEGG" id="cten:18246104"/>
<dbReference type="AlphaFoldDB" id="G3BAN0"/>
<reference evidence="7 8" key="1">
    <citation type="journal article" date="2011" name="Proc. Natl. Acad. Sci. U.S.A.">
        <title>Comparative genomics of xylose-fermenting fungi for enhanced biofuel production.</title>
        <authorList>
            <person name="Wohlbach D.J."/>
            <person name="Kuo A."/>
            <person name="Sato T.K."/>
            <person name="Potts K.M."/>
            <person name="Salamov A.A."/>
            <person name="LaButti K.M."/>
            <person name="Sun H."/>
            <person name="Clum A."/>
            <person name="Pangilinan J.L."/>
            <person name="Lindquist E.A."/>
            <person name="Lucas S."/>
            <person name="Lapidus A."/>
            <person name="Jin M."/>
            <person name="Gunawan C."/>
            <person name="Balan V."/>
            <person name="Dale B.E."/>
            <person name="Jeffries T.W."/>
            <person name="Zinkel R."/>
            <person name="Barry K.W."/>
            <person name="Grigoriev I.V."/>
            <person name="Gasch A.P."/>
        </authorList>
    </citation>
    <scope>NUCLEOTIDE SEQUENCE [LARGE SCALE GENOMIC DNA]</scope>
    <source>
        <strain evidence="8">ATCC 10573 / BCRC 21748 / CBS 615 / JCM 9827 / NBRC 10315 / NRRL Y-1498 / VKM Y-70</strain>
    </source>
</reference>
<dbReference type="EMBL" id="GL996527">
    <property type="protein sequence ID" value="EGV61448.1"/>
    <property type="molecule type" value="Genomic_DNA"/>
</dbReference>
<name>G3BAN0_CANTC</name>
<dbReference type="GeneID" id="18246104"/>
<keyword evidence="8" id="KW-1185">Reference proteome</keyword>
<dbReference type="SUPFAM" id="SSF53448">
    <property type="entry name" value="Nucleotide-diphospho-sugar transferases"/>
    <property type="match status" value="1"/>
</dbReference>
<evidence type="ECO:0000256" key="2">
    <source>
        <dbReference type="ARBA" id="ARBA00007274"/>
    </source>
</evidence>
<evidence type="ECO:0000256" key="4">
    <source>
        <dbReference type="ARBA" id="ARBA00047343"/>
    </source>
</evidence>
<dbReference type="InterPro" id="IPR056729">
    <property type="entry name" value="GMPPB_C"/>
</dbReference>
<dbReference type="OrthoDB" id="285674at2759"/>
<organism evidence="8">
    <name type="scientific">Candida tenuis (strain ATCC 10573 / BCRC 21748 / CBS 615 / JCM 9827 / NBRC 10315 / NRRL Y-1498 / VKM Y-70)</name>
    <name type="common">Yeast</name>
    <name type="synonym">Yamadazyma tenuis</name>
    <dbReference type="NCBI Taxonomy" id="590646"/>
    <lineage>
        <taxon>Eukaryota</taxon>
        <taxon>Fungi</taxon>
        <taxon>Dikarya</taxon>
        <taxon>Ascomycota</taxon>
        <taxon>Saccharomycotina</taxon>
        <taxon>Pichiomycetes</taxon>
        <taxon>Debaryomycetaceae</taxon>
        <taxon>Yamadazyma</taxon>
    </lineage>
</organism>
<dbReference type="Pfam" id="PF00483">
    <property type="entry name" value="NTP_transferase"/>
    <property type="match status" value="1"/>
</dbReference>
<feature type="domain" description="Nucleotidyl transferase" evidence="5">
    <location>
        <begin position="5"/>
        <end position="143"/>
    </location>
</feature>
<gene>
    <name evidence="7" type="ORF">CANTEDRAFT_109366</name>
</gene>
<dbReference type="Gene3D" id="2.160.10.10">
    <property type="entry name" value="Hexapeptide repeat proteins"/>
    <property type="match status" value="1"/>
</dbReference>
<dbReference type="RefSeq" id="XP_006687618.1">
    <property type="nucleotide sequence ID" value="XM_006687555.1"/>
</dbReference>
<dbReference type="Pfam" id="PF25087">
    <property type="entry name" value="GMPPB_C"/>
    <property type="match status" value="1"/>
</dbReference>
<dbReference type="Gene3D" id="3.90.550.10">
    <property type="entry name" value="Spore Coat Polysaccharide Biosynthesis Protein SpsA, Chain A"/>
    <property type="match status" value="1"/>
</dbReference>
<dbReference type="EC" id="2.7.7.13" evidence="3"/>
<evidence type="ECO:0000256" key="1">
    <source>
        <dbReference type="ARBA" id="ARBA00004823"/>
    </source>
</evidence>
<evidence type="ECO:0000313" key="7">
    <source>
        <dbReference type="EMBL" id="EGV61448.1"/>
    </source>
</evidence>
<sequence length="431" mass="48390">MAYSVVILVGGETTGTRFRPLSINTPKTLFPIASKSLISRIIDKLMSHLHHSISQVFLLGFFKDSAVFENYSHKLAGKYPTVVFEYLSEANSKGTAGGLYQYRDKILTPESEGLIFVHGDVFCNYPFEMMFDQHIQQRSGVMVLGVNPLLIPDFFRKYLNIQADDPVASEKNSILSCFGTIISKKASDSVMHYVEKPSSEFCVQFDSEYDVLINGGIYMFSKDVILNLLEVAHIRKETEEVTGKGDNISLEMDILRWLPHQTYSFDVFKHQDYWYNLKTPLSALLANSAFSRNSNGWNDEADQLDLEYTNPYVTIGKNATIGRNVKIGNGVKIENAIIGDNVIIGDNSYVTNAIIDSSVVIGPWCRIEGSINNSTIWNDIKHSHSAGNIQNIHNLVVLCENTHVSEGVFVFNSIVLPHKELSCDIKYEIVM</sequence>
<feature type="domain" description="Mannose-1-phosphate guanyltransferase C-terminal" evidence="6">
    <location>
        <begin position="313"/>
        <end position="426"/>
    </location>
</feature>
<proteinExistence type="inferred from homology"/>
<dbReference type="InterPro" id="IPR005835">
    <property type="entry name" value="NTP_transferase_dom"/>
</dbReference>
<dbReference type="InterPro" id="IPR050486">
    <property type="entry name" value="Mannose-1P_guanyltransferase"/>
</dbReference>
<evidence type="ECO:0000256" key="3">
    <source>
        <dbReference type="ARBA" id="ARBA00012387"/>
    </source>
</evidence>
<comment type="similarity">
    <text evidence="2">Belongs to the transferase hexapeptide repeat family.</text>
</comment>
<protein>
    <recommendedName>
        <fullName evidence="3">mannose-1-phosphate guanylyltransferase</fullName>
        <ecNumber evidence="3">2.7.7.13</ecNumber>
    </recommendedName>
</protein>
<evidence type="ECO:0000259" key="5">
    <source>
        <dbReference type="Pfam" id="PF00483"/>
    </source>
</evidence>
<dbReference type="InterPro" id="IPR029044">
    <property type="entry name" value="Nucleotide-diphossugar_trans"/>
</dbReference>
<comment type="pathway">
    <text evidence="1">Nucleotide-sugar biosynthesis; GDP-alpha-D-mannose biosynthesis; GDP-alpha-D-mannose from alpha-D-mannose 1-phosphate (GTP route): step 1/1.</text>
</comment>
<dbReference type="HOGENOM" id="CLU_029499_3_0_1"/>
<dbReference type="eggNOG" id="KOG1460">
    <property type="taxonomic scope" value="Eukaryota"/>
</dbReference>
<dbReference type="Proteomes" id="UP000000707">
    <property type="component" value="Unassembled WGS sequence"/>
</dbReference>
<dbReference type="STRING" id="590646.G3BAN0"/>
<evidence type="ECO:0000259" key="6">
    <source>
        <dbReference type="Pfam" id="PF25087"/>
    </source>
</evidence>
<accession>G3BAN0</accession>